<reference evidence="2" key="1">
    <citation type="submission" date="2024-06" db="EMBL/GenBank/DDBJ databases">
        <title>This phage originates from the Bacteriophage catalogue of the Bacteriophage Competence Centre, Department of Microbiology und Biotechnology, Max Rubner-Institut, Kiel, Germany.</title>
        <authorList>
            <person name="Sprotte S."/>
            <person name="Brinks E."/>
            <person name="Hille F."/>
        </authorList>
    </citation>
    <scope>NUCLEOTIDE SEQUENCE</scope>
</reference>
<organism evidence="2">
    <name type="scientific">Klebsiella phage PMBT64</name>
    <dbReference type="NCBI Taxonomy" id="3229740"/>
    <lineage>
        <taxon>Viruses</taxon>
        <taxon>Duplodnaviria</taxon>
        <taxon>Heunggongvirae</taxon>
        <taxon>Uroviricota</taxon>
        <taxon>Caudoviricetes</taxon>
    </lineage>
</organism>
<feature type="domain" description="Putative exodeoxyribonuclease 8 PDDEXK-like" evidence="1">
    <location>
        <begin position="162"/>
        <end position="320"/>
    </location>
</feature>
<evidence type="ECO:0000259" key="1">
    <source>
        <dbReference type="Pfam" id="PF12684"/>
    </source>
</evidence>
<dbReference type="InterPro" id="IPR011604">
    <property type="entry name" value="PDDEXK-like_dom_sf"/>
</dbReference>
<evidence type="ECO:0000313" key="2">
    <source>
        <dbReference type="EMBL" id="XDJ01077.1"/>
    </source>
</evidence>
<protein>
    <submittedName>
        <fullName evidence="2">Exonuclease</fullName>
    </submittedName>
</protein>
<dbReference type="GO" id="GO:0004527">
    <property type="term" value="F:exonuclease activity"/>
    <property type="evidence" value="ECO:0007669"/>
    <property type="project" value="UniProtKB-KW"/>
</dbReference>
<dbReference type="Pfam" id="PF12684">
    <property type="entry name" value="DUF3799"/>
    <property type="match status" value="1"/>
</dbReference>
<accession>A0AB39C2R8</accession>
<sequence>MSEIKSLKDDEVLFFTNNDLSNEDYHAESDHMNGSGLWELYSTCPANWKFAEDKKKQSRALVFGTAAHANHLEPELFEKTYFRMPEKEDFIKRDDKGEIIPQPNFITSLEAAKSFLKANGVAGYSKMKEPELIETVTNTAAALGINDVVFWHDIVNKANEERGDREGIRGQDYDIIQEMRAVLFNNEDFKEYFVDGMSEVSIFFSYQGLRCKVRLDWISKHADMVDYKTTDSANPERFRRKCFDLGYPLKMALQREGFKAAFGQKPRRTMLLAQEKSSPFVVAPFAMSTKTLMIGYAQLREAIATFKWCRDNNTWPTYGGGNVIDLDPPFYLEQTYRHLWDDVKTRK</sequence>
<dbReference type="InterPro" id="IPR024432">
    <property type="entry name" value="Put_RecE_PDDEXK-like_dom"/>
</dbReference>
<dbReference type="EMBL" id="PP926510">
    <property type="protein sequence ID" value="XDJ01077.1"/>
    <property type="molecule type" value="Genomic_DNA"/>
</dbReference>
<keyword evidence="2" id="KW-0540">Nuclease</keyword>
<keyword evidence="2" id="KW-0269">Exonuclease</keyword>
<name>A0AB39C2R8_9CAUD</name>
<dbReference type="Gene3D" id="3.90.320.10">
    <property type="match status" value="1"/>
</dbReference>
<keyword evidence="2" id="KW-0378">Hydrolase</keyword>
<proteinExistence type="predicted"/>